<evidence type="ECO:0000313" key="1">
    <source>
        <dbReference type="EMBL" id="KKB78037.1"/>
    </source>
</evidence>
<sequence length="148" mass="16409">MLVTVSPAFARWQVDDESDGGGFLFIASQVDETDTIEVQLVCDEMREGKLLFSVFTGTEMAKQKYAIPAVPITVRFGAVAFENLEGEVVGNDVERILDVSEVDEPRVRDLAAAMRKGKDMTLTYRDEEWLLTGENAAASLDTIFEHCP</sequence>
<proteinExistence type="predicted"/>
<accession>A0A0F5L8V3</accession>
<comment type="caution">
    <text evidence="1">The sequence shown here is derived from an EMBL/GenBank/DDBJ whole genome shotgun (WGS) entry which is preliminary data.</text>
</comment>
<dbReference type="STRING" id="361041.VW35_13080"/>
<dbReference type="EMBL" id="LAJG01000023">
    <property type="protein sequence ID" value="KKB78037.1"/>
    <property type="molecule type" value="Genomic_DNA"/>
</dbReference>
<protein>
    <submittedName>
        <fullName evidence="1">Uncharacterized protein</fullName>
    </submittedName>
</protein>
<name>A0A0F5L8V3_9HYPH</name>
<keyword evidence="2" id="KW-1185">Reference proteome</keyword>
<organism evidence="1 2">
    <name type="scientific">Devosia soli</name>
    <dbReference type="NCBI Taxonomy" id="361041"/>
    <lineage>
        <taxon>Bacteria</taxon>
        <taxon>Pseudomonadati</taxon>
        <taxon>Pseudomonadota</taxon>
        <taxon>Alphaproteobacteria</taxon>
        <taxon>Hyphomicrobiales</taxon>
        <taxon>Devosiaceae</taxon>
        <taxon>Devosia</taxon>
    </lineage>
</organism>
<evidence type="ECO:0000313" key="2">
    <source>
        <dbReference type="Proteomes" id="UP000033514"/>
    </source>
</evidence>
<reference evidence="1 2" key="1">
    <citation type="submission" date="2015-03" db="EMBL/GenBank/DDBJ databases">
        <authorList>
            <person name="Hassan Y.I."/>
            <person name="Lepp D."/>
            <person name="Zhou T."/>
        </authorList>
    </citation>
    <scope>NUCLEOTIDE SEQUENCE [LARGE SCALE GENOMIC DNA]</scope>
    <source>
        <strain evidence="1 2">GH2-10</strain>
    </source>
</reference>
<dbReference type="PATRIC" id="fig|361041.3.peg.1999"/>
<gene>
    <name evidence="1" type="ORF">VW35_13080</name>
</gene>
<dbReference type="AlphaFoldDB" id="A0A0F5L8V3"/>
<dbReference type="Proteomes" id="UP000033514">
    <property type="component" value="Unassembled WGS sequence"/>
</dbReference>